<dbReference type="Proteomes" id="UP000011115">
    <property type="component" value="Unassembled WGS sequence"/>
</dbReference>
<dbReference type="InterPro" id="IPR053793">
    <property type="entry name" value="PB1-like"/>
</dbReference>
<evidence type="ECO:0000256" key="3">
    <source>
        <dbReference type="ARBA" id="ARBA00023163"/>
    </source>
</evidence>
<dbReference type="HOGENOM" id="CLU_750994_0_0_1"/>
<dbReference type="GO" id="GO:0003700">
    <property type="term" value="F:DNA-binding transcription factor activity"/>
    <property type="evidence" value="ECO:0007669"/>
    <property type="project" value="InterPro"/>
</dbReference>
<keyword evidence="8" id="KW-1185">Reference proteome</keyword>
<evidence type="ECO:0000256" key="2">
    <source>
        <dbReference type="ARBA" id="ARBA00023125"/>
    </source>
</evidence>
<protein>
    <submittedName>
        <fullName evidence="7">RWP-RK domain-containing protein</fullName>
    </submittedName>
</protein>
<dbReference type="STRING" id="4113.M1DDC4"/>
<dbReference type="Pfam" id="PF00564">
    <property type="entry name" value="PB1"/>
    <property type="match status" value="1"/>
</dbReference>
<dbReference type="PROSITE" id="PS51745">
    <property type="entry name" value="PB1"/>
    <property type="match status" value="1"/>
</dbReference>
<dbReference type="SMR" id="M1DDC4"/>
<dbReference type="EnsemblPlants" id="PGSC0003DMT400087201">
    <property type="protein sequence ID" value="PGSC0003DMT400087201"/>
    <property type="gene ID" value="PGSC0003DMG400036772"/>
</dbReference>
<evidence type="ECO:0000259" key="6">
    <source>
        <dbReference type="PROSITE" id="PS51745"/>
    </source>
</evidence>
<reference evidence="8" key="1">
    <citation type="journal article" date="2011" name="Nature">
        <title>Genome sequence and analysis of the tuber crop potato.</title>
        <authorList>
            <consortium name="The Potato Genome Sequencing Consortium"/>
        </authorList>
    </citation>
    <scope>NUCLEOTIDE SEQUENCE [LARGE SCALE GENOMIC DNA]</scope>
    <source>
        <strain evidence="8">cv. DM1-3 516 R44</strain>
    </source>
</reference>
<keyword evidence="1" id="KW-0805">Transcription regulation</keyword>
<name>M1DDC4_SOLTU</name>
<keyword evidence="2" id="KW-0238">DNA-binding</keyword>
<dbReference type="SUPFAM" id="SSF54277">
    <property type="entry name" value="CAD &amp; PB1 domains"/>
    <property type="match status" value="1"/>
</dbReference>
<proteinExistence type="predicted"/>
<feature type="domain" description="RWP-RK" evidence="5">
    <location>
        <begin position="173"/>
        <end position="258"/>
    </location>
</feature>
<dbReference type="InterPro" id="IPR045012">
    <property type="entry name" value="NLP"/>
</dbReference>
<dbReference type="GO" id="GO:0003677">
    <property type="term" value="F:DNA binding"/>
    <property type="evidence" value="ECO:0007669"/>
    <property type="project" value="UniProtKB-KW"/>
</dbReference>
<reference evidence="7" key="2">
    <citation type="submission" date="2015-06" db="UniProtKB">
        <authorList>
            <consortium name="EnsemblPlants"/>
        </authorList>
    </citation>
    <scope>IDENTIFICATION</scope>
    <source>
        <strain evidence="7">DM1-3 516 R44</strain>
    </source>
</reference>
<keyword evidence="4" id="KW-0539">Nucleus</keyword>
<feature type="domain" description="PB1" evidence="6">
    <location>
        <begin position="283"/>
        <end position="365"/>
    </location>
</feature>
<dbReference type="PANTHER" id="PTHR32002:SF62">
    <property type="entry name" value="PROTEIN NLP6-LIKE ISOFORM X1"/>
    <property type="match status" value="1"/>
</dbReference>
<keyword evidence="3" id="KW-0804">Transcription</keyword>
<dbReference type="Gene3D" id="3.10.20.90">
    <property type="entry name" value="Phosphatidylinositol 3-kinase Catalytic Subunit, Chain A, domain 1"/>
    <property type="match status" value="1"/>
</dbReference>
<evidence type="ECO:0000259" key="5">
    <source>
        <dbReference type="PROSITE" id="PS51519"/>
    </source>
</evidence>
<evidence type="ECO:0000256" key="1">
    <source>
        <dbReference type="ARBA" id="ARBA00023015"/>
    </source>
</evidence>
<dbReference type="Gramene" id="PGSC0003DMT400087201">
    <property type="protein sequence ID" value="PGSC0003DMT400087201"/>
    <property type="gene ID" value="PGSC0003DMG400036772"/>
</dbReference>
<evidence type="ECO:0000256" key="4">
    <source>
        <dbReference type="ARBA" id="ARBA00023242"/>
    </source>
</evidence>
<evidence type="ECO:0000313" key="8">
    <source>
        <dbReference type="Proteomes" id="UP000011115"/>
    </source>
</evidence>
<dbReference type="Pfam" id="PF02042">
    <property type="entry name" value="RWP-RK"/>
    <property type="match status" value="1"/>
</dbReference>
<accession>M1DDC4</accession>
<sequence>MKEQFPGFIVAPGNEVVKVSPSDELDSFEIGQSLPSVESVQDGGETTEIGQRLSSVQSVQDGGETTEIDSLCQQSNLQNREDNVAAALLVTSCSSDKRHSLNCERTVEVDPLLPHPIEEAVTNRGKVNLDVAHDDHIKDTSEIMQLDSHFEQSNLETNSAGNATTNNEIIHSHKKNAIQRIEKDHGITRKILEQHYGMTLEDAAKDLHVSRATLKRICRENEIARWPHHKTRKVNVHVSQGVSLQGAEPYVVDRQCAALSQDKGTDYLGNIRSPATGKPCDTVMTLKVTYRGDMIKFQLSLSSTRVELEGEVEKRLKISLERFSIKYQDEDDDWILITTDSDLRDGIHSLGLLGRNTMRLVVTPQAADT</sequence>
<evidence type="ECO:0000313" key="7">
    <source>
        <dbReference type="EnsemblPlants" id="PGSC0003DMT400087201"/>
    </source>
</evidence>
<dbReference type="eggNOG" id="ENOG502QQ6H">
    <property type="taxonomic scope" value="Eukaryota"/>
</dbReference>
<dbReference type="InterPro" id="IPR003035">
    <property type="entry name" value="RWP-RK_dom"/>
</dbReference>
<dbReference type="PaxDb" id="4113-PGSC0003DMT400087201"/>
<dbReference type="PROSITE" id="PS51519">
    <property type="entry name" value="RWP_RK"/>
    <property type="match status" value="1"/>
</dbReference>
<dbReference type="SMART" id="SM00666">
    <property type="entry name" value="PB1"/>
    <property type="match status" value="1"/>
</dbReference>
<dbReference type="PANTHER" id="PTHR32002">
    <property type="entry name" value="PROTEIN NLP8"/>
    <property type="match status" value="1"/>
</dbReference>
<organism evidence="7 8">
    <name type="scientific">Solanum tuberosum</name>
    <name type="common">Potato</name>
    <dbReference type="NCBI Taxonomy" id="4113"/>
    <lineage>
        <taxon>Eukaryota</taxon>
        <taxon>Viridiplantae</taxon>
        <taxon>Streptophyta</taxon>
        <taxon>Embryophyta</taxon>
        <taxon>Tracheophyta</taxon>
        <taxon>Spermatophyta</taxon>
        <taxon>Magnoliopsida</taxon>
        <taxon>eudicotyledons</taxon>
        <taxon>Gunneridae</taxon>
        <taxon>Pentapetalae</taxon>
        <taxon>asterids</taxon>
        <taxon>lamiids</taxon>
        <taxon>Solanales</taxon>
        <taxon>Solanaceae</taxon>
        <taxon>Solanoideae</taxon>
        <taxon>Solaneae</taxon>
        <taxon>Solanum</taxon>
    </lineage>
</organism>
<dbReference type="InParanoid" id="M1DDC4"/>
<dbReference type="InterPro" id="IPR000270">
    <property type="entry name" value="PB1_dom"/>
</dbReference>
<dbReference type="AlphaFoldDB" id="M1DDC4"/>